<protein>
    <submittedName>
        <fullName evidence="1">Cell division control protein 6 homolog B</fullName>
    </submittedName>
</protein>
<gene>
    <name evidence="1" type="ORF">ZEAMMB73_Zm00001d042810</name>
</gene>
<reference evidence="1" key="1">
    <citation type="submission" date="2015-12" db="EMBL/GenBank/DDBJ databases">
        <title>Update maize B73 reference genome by single molecule sequencing technologies.</title>
        <authorList>
            <consortium name="Maize Genome Sequencing Project"/>
            <person name="Ware D."/>
        </authorList>
    </citation>
    <scope>NUCLEOTIDE SEQUENCE [LARGE SCALE GENOMIC DNA]</scope>
    <source>
        <tissue evidence="1">Seedling</tissue>
    </source>
</reference>
<dbReference type="GO" id="GO:0051301">
    <property type="term" value="P:cell division"/>
    <property type="evidence" value="ECO:0007669"/>
    <property type="project" value="UniProtKB-KW"/>
</dbReference>
<dbReference type="PANTHER" id="PTHR10763:SF26">
    <property type="entry name" value="CELL DIVISION CONTROL PROTEIN 6 HOMOLOG"/>
    <property type="match status" value="1"/>
</dbReference>
<name>A0A1D6N6X9_MAIZE</name>
<dbReference type="Gene3D" id="3.40.50.300">
    <property type="entry name" value="P-loop containing nucleotide triphosphate hydrolases"/>
    <property type="match status" value="1"/>
</dbReference>
<dbReference type="PANTHER" id="PTHR10763">
    <property type="entry name" value="CELL DIVISION CONTROL PROTEIN 6-RELATED"/>
    <property type="match status" value="1"/>
</dbReference>
<dbReference type="InterPro" id="IPR050311">
    <property type="entry name" value="ORC1/CDC6"/>
</dbReference>
<dbReference type="ExpressionAtlas" id="A0A1D6N6X9">
    <property type="expression patterns" value="baseline and differential"/>
</dbReference>
<organism evidence="1">
    <name type="scientific">Zea mays</name>
    <name type="common">Maize</name>
    <dbReference type="NCBI Taxonomy" id="4577"/>
    <lineage>
        <taxon>Eukaryota</taxon>
        <taxon>Viridiplantae</taxon>
        <taxon>Streptophyta</taxon>
        <taxon>Embryophyta</taxon>
        <taxon>Tracheophyta</taxon>
        <taxon>Spermatophyta</taxon>
        <taxon>Magnoliopsida</taxon>
        <taxon>Liliopsida</taxon>
        <taxon>Poales</taxon>
        <taxon>Poaceae</taxon>
        <taxon>PACMAD clade</taxon>
        <taxon>Panicoideae</taxon>
        <taxon>Andropogonodae</taxon>
        <taxon>Andropogoneae</taxon>
        <taxon>Tripsacinae</taxon>
        <taxon>Zea</taxon>
    </lineage>
</organism>
<keyword evidence="1" id="KW-0131">Cell cycle</keyword>
<dbReference type="AlphaFoldDB" id="A0A1D6N6X9"/>
<dbReference type="SUPFAM" id="SSF52540">
    <property type="entry name" value="P-loop containing nucleoside triphosphate hydrolases"/>
    <property type="match status" value="1"/>
</dbReference>
<proteinExistence type="predicted"/>
<accession>A0A1D6N6X9</accession>
<keyword evidence="1" id="KW-0132">Cell division</keyword>
<dbReference type="EMBL" id="CM007649">
    <property type="protein sequence ID" value="ONM36341.1"/>
    <property type="molecule type" value="Genomic_DNA"/>
</dbReference>
<dbReference type="InterPro" id="IPR027417">
    <property type="entry name" value="P-loop_NTPase"/>
</dbReference>
<evidence type="ECO:0000313" key="1">
    <source>
        <dbReference type="EMBL" id="ONM36341.1"/>
    </source>
</evidence>
<sequence length="179" mass="20404">MQTPDALTINCTNLANTSDIFGKMLETFQNRKKGRNKLSPLHQLQSMFSNKDSAPRRMMLVIVDEIDYLITRDRAVLHDLFMLTTCPFSRCILIGIANAIDLADRFLPKLESLNCKPLVVTFRAYSKDQISDIVKHRLKVAIGLLHVLSIQVSIYAFVSGYYVFIFLFMVSCYDTRIGS</sequence>